<dbReference type="PANTHER" id="PTHR22749:SF6">
    <property type="entry name" value="RIBOFLAVIN KINASE"/>
    <property type="match status" value="1"/>
</dbReference>
<dbReference type="InterPro" id="IPR002606">
    <property type="entry name" value="Riboflavin_kinase_bac"/>
</dbReference>
<comment type="pathway">
    <text evidence="3 15">Cofactor biosynthesis; FMN biosynthesis; FMN from riboflavin (ATP route): step 1/1.</text>
</comment>
<dbReference type="EC" id="2.7.7.2" evidence="15"/>
<proteinExistence type="inferred from homology"/>
<evidence type="ECO:0000256" key="3">
    <source>
        <dbReference type="ARBA" id="ARBA00005201"/>
    </source>
</evidence>
<feature type="domain" description="Riboflavin kinase" evidence="16">
    <location>
        <begin position="190"/>
        <end position="313"/>
    </location>
</feature>
<dbReference type="CDD" id="cd02064">
    <property type="entry name" value="FAD_synthetase_N"/>
    <property type="match status" value="1"/>
</dbReference>
<dbReference type="Gene3D" id="3.40.50.620">
    <property type="entry name" value="HUPs"/>
    <property type="match status" value="1"/>
</dbReference>
<evidence type="ECO:0000256" key="13">
    <source>
        <dbReference type="ARBA" id="ARBA00047880"/>
    </source>
</evidence>
<dbReference type="PANTHER" id="PTHR22749">
    <property type="entry name" value="RIBOFLAVIN KINASE/FMN ADENYLYLTRANSFERASE"/>
    <property type="match status" value="1"/>
</dbReference>
<evidence type="ECO:0000256" key="14">
    <source>
        <dbReference type="ARBA" id="ARBA00049494"/>
    </source>
</evidence>
<keyword evidence="7 15" id="KW-0548">Nucleotidyltransferase</keyword>
<dbReference type="InterPro" id="IPR014729">
    <property type="entry name" value="Rossmann-like_a/b/a_fold"/>
</dbReference>
<keyword evidence="5 15" id="KW-0288">FMN</keyword>
<comment type="caution">
    <text evidence="17">The sequence shown here is derived from an EMBL/GenBank/DDBJ whole genome shotgun (WGS) entry which is preliminary data.</text>
</comment>
<evidence type="ECO:0000256" key="2">
    <source>
        <dbReference type="ARBA" id="ARBA00004726"/>
    </source>
</evidence>
<reference evidence="17 18" key="1">
    <citation type="submission" date="2022-10" db="EMBL/GenBank/DDBJ databases">
        <title>Luteolibacter arcticus strain CCTCC AB 2014275, whole genome shotgun sequencing project.</title>
        <authorList>
            <person name="Zhao G."/>
            <person name="Shen L."/>
        </authorList>
    </citation>
    <scope>NUCLEOTIDE SEQUENCE [LARGE SCALE GENOMIC DNA]</scope>
    <source>
        <strain evidence="17 18">CCTCC AB 2014275</strain>
    </source>
</reference>
<dbReference type="NCBIfam" id="NF004162">
    <property type="entry name" value="PRK05627.1-5"/>
    <property type="match status" value="1"/>
</dbReference>
<dbReference type="NCBIfam" id="TIGR00083">
    <property type="entry name" value="ribF"/>
    <property type="match status" value="1"/>
</dbReference>
<evidence type="ECO:0000256" key="6">
    <source>
        <dbReference type="ARBA" id="ARBA00022679"/>
    </source>
</evidence>
<evidence type="ECO:0000313" key="18">
    <source>
        <dbReference type="Proteomes" id="UP001320876"/>
    </source>
</evidence>
<dbReference type="Pfam" id="PF01687">
    <property type="entry name" value="Flavokinase"/>
    <property type="match status" value="1"/>
</dbReference>
<keyword evidence="18" id="KW-1185">Reference proteome</keyword>
<keyword evidence="9 15" id="KW-0418">Kinase</keyword>
<dbReference type="EC" id="2.7.1.26" evidence="15"/>
<accession>A0ABT3GHP2</accession>
<keyword evidence="4 15" id="KW-0285">Flavoprotein</keyword>
<evidence type="ECO:0000256" key="5">
    <source>
        <dbReference type="ARBA" id="ARBA00022643"/>
    </source>
</evidence>
<comment type="catalytic activity">
    <reaction evidence="13 15">
        <text>riboflavin + ATP = FMN + ADP + H(+)</text>
        <dbReference type="Rhea" id="RHEA:14357"/>
        <dbReference type="ChEBI" id="CHEBI:15378"/>
        <dbReference type="ChEBI" id="CHEBI:30616"/>
        <dbReference type="ChEBI" id="CHEBI:57986"/>
        <dbReference type="ChEBI" id="CHEBI:58210"/>
        <dbReference type="ChEBI" id="CHEBI:456216"/>
        <dbReference type="EC" id="2.7.1.26"/>
    </reaction>
</comment>
<dbReference type="InterPro" id="IPR023465">
    <property type="entry name" value="Riboflavin_kinase_dom_sf"/>
</dbReference>
<keyword evidence="12" id="KW-0511">Multifunctional enzyme</keyword>
<evidence type="ECO:0000256" key="7">
    <source>
        <dbReference type="ARBA" id="ARBA00022695"/>
    </source>
</evidence>
<comment type="catalytic activity">
    <reaction evidence="14 15">
        <text>FMN + ATP + H(+) = FAD + diphosphate</text>
        <dbReference type="Rhea" id="RHEA:17237"/>
        <dbReference type="ChEBI" id="CHEBI:15378"/>
        <dbReference type="ChEBI" id="CHEBI:30616"/>
        <dbReference type="ChEBI" id="CHEBI:33019"/>
        <dbReference type="ChEBI" id="CHEBI:57692"/>
        <dbReference type="ChEBI" id="CHEBI:58210"/>
        <dbReference type="EC" id="2.7.7.2"/>
    </reaction>
</comment>
<keyword evidence="11 15" id="KW-0067">ATP-binding</keyword>
<evidence type="ECO:0000256" key="4">
    <source>
        <dbReference type="ARBA" id="ARBA00022630"/>
    </source>
</evidence>
<keyword evidence="8 15" id="KW-0547">Nucleotide-binding</keyword>
<dbReference type="SUPFAM" id="SSF82114">
    <property type="entry name" value="Riboflavin kinase-like"/>
    <property type="match status" value="1"/>
</dbReference>
<dbReference type="PIRSF" id="PIRSF004491">
    <property type="entry name" value="FAD_Synth"/>
    <property type="match status" value="1"/>
</dbReference>
<dbReference type="Proteomes" id="UP001320876">
    <property type="component" value="Unassembled WGS sequence"/>
</dbReference>
<dbReference type="EMBL" id="JAPDDT010000003">
    <property type="protein sequence ID" value="MCW1922983.1"/>
    <property type="molecule type" value="Genomic_DNA"/>
</dbReference>
<comment type="function">
    <text evidence="1">Catalyzes the phosphorylation of riboflavin to FMN followed by the adenylation of FMN to FAD.</text>
</comment>
<keyword evidence="6 15" id="KW-0808">Transferase</keyword>
<evidence type="ECO:0000256" key="9">
    <source>
        <dbReference type="ARBA" id="ARBA00022777"/>
    </source>
</evidence>
<gene>
    <name evidence="17" type="ORF">OKA05_10505</name>
</gene>
<dbReference type="NCBIfam" id="NF004160">
    <property type="entry name" value="PRK05627.1-3"/>
    <property type="match status" value="1"/>
</dbReference>
<dbReference type="GO" id="GO:0003919">
    <property type="term" value="F:FMN adenylyltransferase activity"/>
    <property type="evidence" value="ECO:0007669"/>
    <property type="project" value="UniProtKB-EC"/>
</dbReference>
<dbReference type="InterPro" id="IPR023468">
    <property type="entry name" value="Riboflavin_kinase"/>
</dbReference>
<evidence type="ECO:0000256" key="11">
    <source>
        <dbReference type="ARBA" id="ARBA00022840"/>
    </source>
</evidence>
<comment type="similarity">
    <text evidence="15">Belongs to the ribF family.</text>
</comment>
<evidence type="ECO:0000256" key="8">
    <source>
        <dbReference type="ARBA" id="ARBA00022741"/>
    </source>
</evidence>
<protein>
    <recommendedName>
        <fullName evidence="15">Riboflavin biosynthesis protein</fullName>
    </recommendedName>
    <domain>
        <recommendedName>
            <fullName evidence="15">Riboflavin kinase</fullName>
            <ecNumber evidence="15">2.7.1.26</ecNumber>
        </recommendedName>
        <alternativeName>
            <fullName evidence="15">Flavokinase</fullName>
        </alternativeName>
    </domain>
    <domain>
        <recommendedName>
            <fullName evidence="15">FMN adenylyltransferase</fullName>
            <ecNumber evidence="15">2.7.7.2</ecNumber>
        </recommendedName>
        <alternativeName>
            <fullName evidence="15">FAD pyrophosphorylase</fullName>
        </alternativeName>
        <alternativeName>
            <fullName evidence="15">FAD synthase</fullName>
        </alternativeName>
    </domain>
</protein>
<keyword evidence="10 15" id="KW-0274">FAD</keyword>
<dbReference type="GO" id="GO:0008531">
    <property type="term" value="F:riboflavin kinase activity"/>
    <property type="evidence" value="ECO:0007669"/>
    <property type="project" value="UniProtKB-EC"/>
</dbReference>
<dbReference type="SUPFAM" id="SSF52374">
    <property type="entry name" value="Nucleotidylyl transferase"/>
    <property type="match status" value="1"/>
</dbReference>
<comment type="pathway">
    <text evidence="2 15">Cofactor biosynthesis; FAD biosynthesis; FAD from FMN: step 1/1.</text>
</comment>
<sequence length="320" mass="35349">MRGVQGRPVRRFSAIAEMKELTGPVHLALGVFDGVHLGHQAVMGQALAACARDGGSCGVLTFDPYPIRVLFPEKAPRRLLASLDHKAEILATMGVDFLLALPFDRERAGEEAEDFIREIVASGVKTIAVGDDWRFGKGRQGDVALLSRLSGELGFRLEALPPVMMDGDRISSTRIRQAIQDGNLEAAERMLGRPYTVEGKVVEGRKLGRTIGFPTANVERGEEQFPPDGVWAVRAREGGQCFDGVANLGLRPTVDGEARTLEVHLFDYEGDLYERILEVEFVKHLRGERKFESLEALKEQIGRDAAEAMYLLRGLDHEDR</sequence>
<dbReference type="InterPro" id="IPR015865">
    <property type="entry name" value="Riboflavin_kinase_bac/euk"/>
</dbReference>
<evidence type="ECO:0000256" key="10">
    <source>
        <dbReference type="ARBA" id="ARBA00022827"/>
    </source>
</evidence>
<dbReference type="Pfam" id="PF06574">
    <property type="entry name" value="FAD_syn"/>
    <property type="match status" value="1"/>
</dbReference>
<evidence type="ECO:0000256" key="15">
    <source>
        <dbReference type="PIRNR" id="PIRNR004491"/>
    </source>
</evidence>
<evidence type="ECO:0000313" key="17">
    <source>
        <dbReference type="EMBL" id="MCW1922983.1"/>
    </source>
</evidence>
<dbReference type="Gene3D" id="2.40.30.30">
    <property type="entry name" value="Riboflavin kinase-like"/>
    <property type="match status" value="1"/>
</dbReference>
<evidence type="ECO:0000259" key="16">
    <source>
        <dbReference type="SMART" id="SM00904"/>
    </source>
</evidence>
<evidence type="ECO:0000256" key="1">
    <source>
        <dbReference type="ARBA" id="ARBA00002121"/>
    </source>
</evidence>
<dbReference type="InterPro" id="IPR015864">
    <property type="entry name" value="FAD_synthase"/>
</dbReference>
<organism evidence="17 18">
    <name type="scientific">Luteolibacter arcticus</name>
    <dbReference type="NCBI Taxonomy" id="1581411"/>
    <lineage>
        <taxon>Bacteria</taxon>
        <taxon>Pseudomonadati</taxon>
        <taxon>Verrucomicrobiota</taxon>
        <taxon>Verrucomicrobiia</taxon>
        <taxon>Verrucomicrobiales</taxon>
        <taxon>Verrucomicrobiaceae</taxon>
        <taxon>Luteolibacter</taxon>
    </lineage>
</organism>
<name>A0ABT3GHP2_9BACT</name>
<dbReference type="SMART" id="SM00904">
    <property type="entry name" value="Flavokinase"/>
    <property type="match status" value="1"/>
</dbReference>
<evidence type="ECO:0000256" key="12">
    <source>
        <dbReference type="ARBA" id="ARBA00023268"/>
    </source>
</evidence>